<dbReference type="RefSeq" id="WP_151504420.1">
    <property type="nucleotide sequence ID" value="NZ_VXLD01000003.1"/>
</dbReference>
<evidence type="ECO:0000313" key="4">
    <source>
        <dbReference type="Proteomes" id="UP000325788"/>
    </source>
</evidence>
<dbReference type="AlphaFoldDB" id="A0A5N4WLW4"/>
<evidence type="ECO:0000313" key="3">
    <source>
        <dbReference type="EMBL" id="KAB1856753.1"/>
    </source>
</evidence>
<reference evidence="3 4" key="1">
    <citation type="submission" date="2019-09" db="EMBL/GenBank/DDBJ databases">
        <title>Draft genome sequence of Acinetobacter tandoii W4-4-4 isolated from environmental water sample.</title>
        <authorList>
            <person name="Wee S.K."/>
            <person name="Yan B."/>
            <person name="Mustaffa S.B."/>
            <person name="Yap E.P.H."/>
        </authorList>
    </citation>
    <scope>NUCLEOTIDE SEQUENCE [LARGE SCALE GENOMIC DNA]</scope>
    <source>
        <strain evidence="3 4">W4-4-4</strain>
    </source>
</reference>
<name>A0A5N4WLW4_9GAMM</name>
<sequence length="153" mass="15781">MSSHNLISATVLASGLLLGFSSVNAFAEPAVQAGETLESLSQAKISTTINGQPGSIQDLIQSGQVRLLNTENNPTASNMSATPNSIEDASAAVPNQAIPPAPQLSSSASHPINSPDTDVTNNHLPQSEQNLEAQPMQAPSEQMPAEAPSEVSQ</sequence>
<feature type="compositionally biased region" description="Polar residues" evidence="1">
    <location>
        <begin position="103"/>
        <end position="140"/>
    </location>
</feature>
<comment type="caution">
    <text evidence="3">The sequence shown here is derived from an EMBL/GenBank/DDBJ whole genome shotgun (WGS) entry which is preliminary data.</text>
</comment>
<gene>
    <name evidence="3" type="ORF">F4W09_07150</name>
</gene>
<feature type="region of interest" description="Disordered" evidence="1">
    <location>
        <begin position="69"/>
        <end position="153"/>
    </location>
</feature>
<protein>
    <submittedName>
        <fullName evidence="3">Uncharacterized protein</fullName>
    </submittedName>
</protein>
<keyword evidence="2" id="KW-0732">Signal</keyword>
<dbReference type="Proteomes" id="UP000325788">
    <property type="component" value="Unassembled WGS sequence"/>
</dbReference>
<evidence type="ECO:0000256" key="2">
    <source>
        <dbReference type="SAM" id="SignalP"/>
    </source>
</evidence>
<feature type="chain" id="PRO_5024408451" evidence="2">
    <location>
        <begin position="28"/>
        <end position="153"/>
    </location>
</feature>
<organism evidence="3 4">
    <name type="scientific">Acinetobacter tandoii</name>
    <dbReference type="NCBI Taxonomy" id="202954"/>
    <lineage>
        <taxon>Bacteria</taxon>
        <taxon>Pseudomonadati</taxon>
        <taxon>Pseudomonadota</taxon>
        <taxon>Gammaproteobacteria</taxon>
        <taxon>Moraxellales</taxon>
        <taxon>Moraxellaceae</taxon>
        <taxon>Acinetobacter</taxon>
    </lineage>
</organism>
<feature type="signal peptide" evidence="2">
    <location>
        <begin position="1"/>
        <end position="27"/>
    </location>
</feature>
<accession>A0A5N4WLW4</accession>
<feature type="compositionally biased region" description="Polar residues" evidence="1">
    <location>
        <begin position="69"/>
        <end position="87"/>
    </location>
</feature>
<proteinExistence type="predicted"/>
<evidence type="ECO:0000256" key="1">
    <source>
        <dbReference type="SAM" id="MobiDB-lite"/>
    </source>
</evidence>
<dbReference type="EMBL" id="VXLD01000003">
    <property type="protein sequence ID" value="KAB1856753.1"/>
    <property type="molecule type" value="Genomic_DNA"/>
</dbReference>